<evidence type="ECO:0000256" key="1">
    <source>
        <dbReference type="SAM" id="MobiDB-lite"/>
    </source>
</evidence>
<dbReference type="EMBL" id="AC173289">
    <property type="protein sequence ID" value="ABN09088.1"/>
    <property type="molecule type" value="Genomic_DNA"/>
</dbReference>
<name>A2Q668_MEDTR</name>
<organism evidence="2">
    <name type="scientific">Medicago truncatula</name>
    <name type="common">Barrel medic</name>
    <name type="synonym">Medicago tribuloides</name>
    <dbReference type="NCBI Taxonomy" id="3880"/>
    <lineage>
        <taxon>Eukaryota</taxon>
        <taxon>Viridiplantae</taxon>
        <taxon>Streptophyta</taxon>
        <taxon>Embryophyta</taxon>
        <taxon>Tracheophyta</taxon>
        <taxon>Spermatophyta</taxon>
        <taxon>Magnoliopsida</taxon>
        <taxon>eudicotyledons</taxon>
        <taxon>Gunneridae</taxon>
        <taxon>Pentapetalae</taxon>
        <taxon>rosids</taxon>
        <taxon>fabids</taxon>
        <taxon>Fabales</taxon>
        <taxon>Fabaceae</taxon>
        <taxon>Papilionoideae</taxon>
        <taxon>50 kb inversion clade</taxon>
        <taxon>NPAAA clade</taxon>
        <taxon>Hologalegina</taxon>
        <taxon>IRL clade</taxon>
        <taxon>Trifolieae</taxon>
        <taxon>Medicago</taxon>
    </lineage>
</organism>
<protein>
    <submittedName>
        <fullName evidence="2">Uncharacterized protein</fullName>
    </submittedName>
</protein>
<evidence type="ECO:0000313" key="2">
    <source>
        <dbReference type="EMBL" id="ABN09088.1"/>
    </source>
</evidence>
<feature type="compositionally biased region" description="Basic residues" evidence="1">
    <location>
        <begin position="70"/>
        <end position="80"/>
    </location>
</feature>
<feature type="compositionally biased region" description="Polar residues" evidence="1">
    <location>
        <begin position="7"/>
        <end position="16"/>
    </location>
</feature>
<feature type="region of interest" description="Disordered" evidence="1">
    <location>
        <begin position="69"/>
        <end position="88"/>
    </location>
</feature>
<sequence>MHHVAVRSNNLSQPSTLVRPPSLPTTVAVIHILRSHYHRRLPHIQISPPPLSLIKQPPTTDLITMDGRRREKVRQRRRGGGGRNGWRT</sequence>
<proteinExistence type="predicted"/>
<reference evidence="2" key="2">
    <citation type="submission" date="2007-03" db="EMBL/GenBank/DDBJ databases">
        <authorList>
            <consortium name="The International Medicago Genome Annotation Group"/>
        </authorList>
    </citation>
    <scope>NUCLEOTIDE SEQUENCE</scope>
</reference>
<accession>A2Q668</accession>
<feature type="region of interest" description="Disordered" evidence="1">
    <location>
        <begin position="1"/>
        <end position="21"/>
    </location>
</feature>
<dbReference type="AlphaFoldDB" id="A2Q668"/>
<gene>
    <name evidence="2" type="ORF">MtrDRAFT_AC173289g19v1</name>
</gene>
<reference evidence="2" key="1">
    <citation type="submission" date="2005-12" db="EMBL/GenBank/DDBJ databases">
        <authorList>
            <person name="Town C.D."/>
        </authorList>
    </citation>
    <scope>NUCLEOTIDE SEQUENCE</scope>
</reference>